<dbReference type="GO" id="GO:0048208">
    <property type="term" value="P:COPII vesicle coating"/>
    <property type="evidence" value="ECO:0007669"/>
    <property type="project" value="InterPro"/>
</dbReference>
<dbReference type="PANTHER" id="PTHR15335">
    <property type="entry name" value="PROTEIN TFG"/>
    <property type="match status" value="1"/>
</dbReference>
<keyword evidence="4" id="KW-1185">Reference proteome</keyword>
<feature type="compositionally biased region" description="Low complexity" evidence="1">
    <location>
        <begin position="250"/>
        <end position="269"/>
    </location>
</feature>
<feature type="compositionally biased region" description="Pro residues" evidence="1">
    <location>
        <begin position="195"/>
        <end position="211"/>
    </location>
</feature>
<dbReference type="InterPro" id="IPR000270">
    <property type="entry name" value="PB1_dom"/>
</dbReference>
<feature type="compositionally biased region" description="Low complexity" evidence="1">
    <location>
        <begin position="155"/>
        <end position="165"/>
    </location>
</feature>
<dbReference type="Pfam" id="PF00564">
    <property type="entry name" value="PB1"/>
    <property type="match status" value="1"/>
</dbReference>
<feature type="compositionally biased region" description="Low complexity" evidence="1">
    <location>
        <begin position="400"/>
        <end position="431"/>
    </location>
</feature>
<name>A0A8J5CF49_CHIOP</name>
<dbReference type="PROSITE" id="PS51745">
    <property type="entry name" value="PB1"/>
    <property type="match status" value="1"/>
</dbReference>
<feature type="compositionally biased region" description="Pro residues" evidence="1">
    <location>
        <begin position="432"/>
        <end position="445"/>
    </location>
</feature>
<dbReference type="SUPFAM" id="SSF54277">
    <property type="entry name" value="CAD &amp; PB1 domains"/>
    <property type="match status" value="1"/>
</dbReference>
<comment type="caution">
    <text evidence="3">The sequence shown here is derived from an EMBL/GenBank/DDBJ whole genome shotgun (WGS) entry which is preliminary data.</text>
</comment>
<dbReference type="AlphaFoldDB" id="A0A8J5CF49"/>
<dbReference type="EMBL" id="JACEEZ010013570">
    <property type="protein sequence ID" value="KAG0719973.1"/>
    <property type="molecule type" value="Genomic_DNA"/>
</dbReference>
<feature type="domain" description="PB1" evidence="2">
    <location>
        <begin position="16"/>
        <end position="97"/>
    </location>
</feature>
<feature type="region of interest" description="Disordered" evidence="1">
    <location>
        <begin position="155"/>
        <end position="293"/>
    </location>
</feature>
<dbReference type="OrthoDB" id="1594986at2759"/>
<dbReference type="GO" id="GO:0042802">
    <property type="term" value="F:identical protein binding"/>
    <property type="evidence" value="ECO:0007669"/>
    <property type="project" value="InterPro"/>
</dbReference>
<dbReference type="InterPro" id="IPR053793">
    <property type="entry name" value="PB1-like"/>
</dbReference>
<reference evidence="3" key="1">
    <citation type="submission" date="2020-07" db="EMBL/GenBank/DDBJ databases">
        <title>The High-quality genome of the commercially important snow crab, Chionoecetes opilio.</title>
        <authorList>
            <person name="Jeong J.-H."/>
            <person name="Ryu S."/>
        </authorList>
    </citation>
    <scope>NUCLEOTIDE SEQUENCE</scope>
    <source>
        <strain evidence="3">MADBK_172401_WGS</strain>
        <tissue evidence="3">Digestive gland</tissue>
    </source>
</reference>
<protein>
    <submittedName>
        <fullName evidence="3">Protein TFG</fullName>
    </submittedName>
</protein>
<sequence>MSGGGSSDSGLDLSGKLIIKAQLRNDIRRIPIHNEDMTYDELILMMQRVFRGSLSPDDDITLKYKDEDGDLVTIFDSSDLAFAIQCSRILKLTILLNAQQGTAKEPQLPTSAVRQELRAIRDRVTALLDALDVCAETPPKTFTEHTAVVAGVSSSSCGSAAGAASPAPPPIRPMTVSSKEFDPLQQQAQQQQPPIQQPLPQQPQPLPPPSVVPTSQPQPGISNQTPASSTTSHSEGEGGINSSCPPVENSTAITSTSTAAPYHPSQQQPLPQPQPPQAKPLQPTPQQQQQQPNYANYAAVLYIKMSAPSRKGVSSRKGMTLKSLSLQEKVKVLARMDAVPVSAPHQGRYSHYPAGQHYGSGGSEASVGVSVGVPTTAATTSQPHTSQQYYQGYQYPGYGVAGSQPSGYSPQYPSTQQYPQTYTPQTGAASSVPPPSSQAGPPPTAARPQMSYVPPTPYQQWPQ</sequence>
<dbReference type="Gene3D" id="3.10.20.90">
    <property type="entry name" value="Phosphatidylinositol 3-kinase Catalytic Subunit, Chain A, domain 1"/>
    <property type="match status" value="1"/>
</dbReference>
<dbReference type="PANTHER" id="PTHR15335:SF7">
    <property type="entry name" value="PROTEIN TFG"/>
    <property type="match status" value="1"/>
</dbReference>
<feature type="compositionally biased region" description="Low complexity" evidence="1">
    <location>
        <begin position="183"/>
        <end position="194"/>
    </location>
</feature>
<evidence type="ECO:0000313" key="3">
    <source>
        <dbReference type="EMBL" id="KAG0719973.1"/>
    </source>
</evidence>
<dbReference type="GO" id="GO:0070971">
    <property type="term" value="C:endoplasmic reticulum exit site"/>
    <property type="evidence" value="ECO:0007669"/>
    <property type="project" value="TreeGrafter"/>
</dbReference>
<feature type="compositionally biased region" description="Low complexity" evidence="1">
    <location>
        <begin position="279"/>
        <end position="292"/>
    </location>
</feature>
<organism evidence="3 4">
    <name type="scientific">Chionoecetes opilio</name>
    <name type="common">Atlantic snow crab</name>
    <name type="synonym">Cancer opilio</name>
    <dbReference type="NCBI Taxonomy" id="41210"/>
    <lineage>
        <taxon>Eukaryota</taxon>
        <taxon>Metazoa</taxon>
        <taxon>Ecdysozoa</taxon>
        <taxon>Arthropoda</taxon>
        <taxon>Crustacea</taxon>
        <taxon>Multicrustacea</taxon>
        <taxon>Malacostraca</taxon>
        <taxon>Eumalacostraca</taxon>
        <taxon>Eucarida</taxon>
        <taxon>Decapoda</taxon>
        <taxon>Pleocyemata</taxon>
        <taxon>Brachyura</taxon>
        <taxon>Eubrachyura</taxon>
        <taxon>Majoidea</taxon>
        <taxon>Majidae</taxon>
        <taxon>Chionoecetes</taxon>
    </lineage>
</organism>
<accession>A0A8J5CF49</accession>
<dbReference type="Proteomes" id="UP000770661">
    <property type="component" value="Unassembled WGS sequence"/>
</dbReference>
<evidence type="ECO:0000259" key="2">
    <source>
        <dbReference type="PROSITE" id="PS51745"/>
    </source>
</evidence>
<dbReference type="InterPro" id="IPR034857">
    <property type="entry name" value="PB1_TFG"/>
</dbReference>
<evidence type="ECO:0000256" key="1">
    <source>
        <dbReference type="SAM" id="MobiDB-lite"/>
    </source>
</evidence>
<evidence type="ECO:0000313" key="4">
    <source>
        <dbReference type="Proteomes" id="UP000770661"/>
    </source>
</evidence>
<feature type="region of interest" description="Disordered" evidence="1">
    <location>
        <begin position="400"/>
        <end position="463"/>
    </location>
</feature>
<dbReference type="CDD" id="cd06401">
    <property type="entry name" value="PB1_TFG"/>
    <property type="match status" value="1"/>
</dbReference>
<dbReference type="InterPro" id="IPR033512">
    <property type="entry name" value="TFG"/>
</dbReference>
<dbReference type="SMART" id="SM00666">
    <property type="entry name" value="PB1"/>
    <property type="match status" value="1"/>
</dbReference>
<gene>
    <name evidence="3" type="primary">TFG_3</name>
    <name evidence="3" type="ORF">GWK47_049395</name>
</gene>
<proteinExistence type="predicted"/>